<dbReference type="EMBL" id="JBHSOH010000005">
    <property type="protein sequence ID" value="MFC5847497.1"/>
    <property type="molecule type" value="Genomic_DNA"/>
</dbReference>
<dbReference type="InterPro" id="IPR004843">
    <property type="entry name" value="Calcineurin-like_PHP"/>
</dbReference>
<dbReference type="InterPro" id="IPR029052">
    <property type="entry name" value="Metallo-depent_PP-like"/>
</dbReference>
<proteinExistence type="predicted"/>
<dbReference type="Proteomes" id="UP001595979">
    <property type="component" value="Unassembled WGS sequence"/>
</dbReference>
<organism evidence="2 3">
    <name type="scientific">Deinococcus petrolearius</name>
    <dbReference type="NCBI Taxonomy" id="1751295"/>
    <lineage>
        <taxon>Bacteria</taxon>
        <taxon>Thermotogati</taxon>
        <taxon>Deinococcota</taxon>
        <taxon>Deinococci</taxon>
        <taxon>Deinococcales</taxon>
        <taxon>Deinococcaceae</taxon>
        <taxon>Deinococcus</taxon>
    </lineage>
</organism>
<dbReference type="Gene3D" id="3.60.21.10">
    <property type="match status" value="1"/>
</dbReference>
<evidence type="ECO:0000259" key="1">
    <source>
        <dbReference type="Pfam" id="PF00149"/>
    </source>
</evidence>
<dbReference type="PANTHER" id="PTHR31302:SF22">
    <property type="entry name" value="PHOSPHOESTERASE"/>
    <property type="match status" value="1"/>
</dbReference>
<accession>A0ABW1DFM2</accession>
<evidence type="ECO:0000313" key="3">
    <source>
        <dbReference type="Proteomes" id="UP001595979"/>
    </source>
</evidence>
<feature type="domain" description="Calcineurin-like phosphoesterase" evidence="1">
    <location>
        <begin position="1"/>
        <end position="198"/>
    </location>
</feature>
<dbReference type="Pfam" id="PF00149">
    <property type="entry name" value="Metallophos"/>
    <property type="match status" value="1"/>
</dbReference>
<reference evidence="3" key="1">
    <citation type="journal article" date="2019" name="Int. J. Syst. Evol. Microbiol.">
        <title>The Global Catalogue of Microorganisms (GCM) 10K type strain sequencing project: providing services to taxonomists for standard genome sequencing and annotation.</title>
        <authorList>
            <consortium name="The Broad Institute Genomics Platform"/>
            <consortium name="The Broad Institute Genome Sequencing Center for Infectious Disease"/>
            <person name="Wu L."/>
            <person name="Ma J."/>
        </authorList>
    </citation>
    <scope>NUCLEOTIDE SEQUENCE [LARGE SCALE GENOMIC DNA]</scope>
    <source>
        <strain evidence="3">CGMCC 1.15053</strain>
    </source>
</reference>
<dbReference type="PANTHER" id="PTHR31302">
    <property type="entry name" value="TRANSMEMBRANE PROTEIN WITH METALLOPHOSPHOESTERASE DOMAIN-RELATED"/>
    <property type="match status" value="1"/>
</dbReference>
<comment type="caution">
    <text evidence="2">The sequence shown here is derived from an EMBL/GenBank/DDBJ whole genome shotgun (WGS) entry which is preliminary data.</text>
</comment>
<name>A0ABW1DFM2_9DEIO</name>
<keyword evidence="3" id="KW-1185">Reference proteome</keyword>
<dbReference type="InterPro" id="IPR051158">
    <property type="entry name" value="Metallophosphoesterase_sf"/>
</dbReference>
<dbReference type="SUPFAM" id="SSF56300">
    <property type="entry name" value="Metallo-dependent phosphatases"/>
    <property type="match status" value="1"/>
</dbReference>
<protein>
    <submittedName>
        <fullName evidence="2">Metallophosphoesterase</fullName>
    </submittedName>
</protein>
<dbReference type="RefSeq" id="WP_380046696.1">
    <property type="nucleotide sequence ID" value="NZ_JBHSOH010000005.1"/>
</dbReference>
<dbReference type="InterPro" id="IPR014578">
    <property type="entry name" value="Pesterase_CT488"/>
</dbReference>
<sequence>MRVFAIADLHLSSVTPKPMTVFGPGWSGHPEAIWAQWREVVAPGDLVLLPGDLSWAMRLPDALADLRLLSGLPGTKVLLRGNHDYWWPTAGKLRAALPPDQLAVVNDAVRVGNVVVCGSRGWVTPGHEPLGAEDARLLAREGERLALSVEAARRLRRPGDHLILMLHYPPASPPYPVNPLTQVIAGARPDMVLYGHLHGVPPERAMSHVGGVPAYLVAADGLRFRPKLVLDTGSAGDRAE</sequence>
<evidence type="ECO:0000313" key="2">
    <source>
        <dbReference type="EMBL" id="MFC5847497.1"/>
    </source>
</evidence>
<dbReference type="PIRSF" id="PIRSF033094">
    <property type="entry name" value="Pesterase_CT488"/>
    <property type="match status" value="1"/>
</dbReference>
<gene>
    <name evidence="2" type="ORF">ACFPQ6_04170</name>
</gene>